<evidence type="ECO:0000256" key="1">
    <source>
        <dbReference type="SAM" id="MobiDB-lite"/>
    </source>
</evidence>
<feature type="region of interest" description="Disordered" evidence="1">
    <location>
        <begin position="363"/>
        <end position="394"/>
    </location>
</feature>
<dbReference type="STRING" id="535722.E4UU10"/>
<dbReference type="OMA" id="WLQMPIE"/>
<sequence>MPRKKKAAEGKKDSPLGGSSTVSSTASASASPSHQEQKPQGSSSVPKATKPPPAEPSTSALIICRNKHWRYISSFHGPWLQLPPEILESLAYSNYATPQPQPIHPAVFFDLIKIRQLVEEATDLAVRAANGTISSPGSSSYSSGYGLLGGNGGTSMGGSGVRGARGDGTTKLSRERRHRMREHATQKLSKAYALDEIAASVATMQSTSSLEEVAKLVLQRNENDCDAKYVHFFHEKIPSRSLVQCTSLKPLDDIITMRQLDGAIYRTRAVAKMLKDDLPGAVRDLTDGLAACRACSRQHDEAKKDVEVVTDNSRRKMVPSRFTQKIDENDQPSGLEIQLLFHRAGVYLSIACQHIHEALTAYEQSKESPGPVNGNDKNIPGVKENGDGPKDRQAHKRWLDARKVVKTNARRALRDYLAFLSLINYTPGPTPSTLSDGTFASRYKIYPVSDLFSSTPPVDLPPYPEELGLLALRNRRNAAQAGNPDVCHEAVTYHPLLTDALHSLLICHSILQTPEKEFVRHAHMVARIARICDGYPIFLAPRSPSRSDWMEILYRTNNWLRVRPWEDLCAPAPLPGHNLYKKAAAADQAAVAAAQQGILPEPARTAPPPSVQEAMAHDSQLSNAVFKRWAQDDSKDFPFCTERAVAVSCWVRVAPVSVGTGRNKGKKNAGSGKSEAPKSDDFWSEENQILADEKAVDAAIRNLTVG</sequence>
<dbReference type="GeneID" id="10029724"/>
<dbReference type="eggNOG" id="ENOG502QUMF">
    <property type="taxonomic scope" value="Eukaryota"/>
</dbReference>
<dbReference type="Proteomes" id="UP000002669">
    <property type="component" value="Unassembled WGS sequence"/>
</dbReference>
<evidence type="ECO:0000313" key="3">
    <source>
        <dbReference type="Proteomes" id="UP000002669"/>
    </source>
</evidence>
<feature type="compositionally biased region" description="Basic and acidic residues" evidence="1">
    <location>
        <begin position="384"/>
        <end position="394"/>
    </location>
</feature>
<name>E4UU10_ARTGP</name>
<dbReference type="VEuPathDB" id="FungiDB:MGYG_04603"/>
<reference evidence="3" key="1">
    <citation type="journal article" date="2012" name="MBio">
        <title>Comparative genome analysis of Trichophyton rubrum and related dermatophytes reveals candidate genes involved in infection.</title>
        <authorList>
            <person name="Martinez D.A."/>
            <person name="Oliver B.G."/>
            <person name="Graeser Y."/>
            <person name="Goldberg J.M."/>
            <person name="Li W."/>
            <person name="Martinez-Rossi N.M."/>
            <person name="Monod M."/>
            <person name="Shelest E."/>
            <person name="Barton R.C."/>
            <person name="Birch E."/>
            <person name="Brakhage A.A."/>
            <person name="Chen Z."/>
            <person name="Gurr S.J."/>
            <person name="Heiman D."/>
            <person name="Heitman J."/>
            <person name="Kosti I."/>
            <person name="Rossi A."/>
            <person name="Saif S."/>
            <person name="Samalova M."/>
            <person name="Saunders C.W."/>
            <person name="Shea T."/>
            <person name="Summerbell R.C."/>
            <person name="Xu J."/>
            <person name="Young S."/>
            <person name="Zeng Q."/>
            <person name="Birren B.W."/>
            <person name="Cuomo C.A."/>
            <person name="White T.C."/>
        </authorList>
    </citation>
    <scope>NUCLEOTIDE SEQUENCE [LARGE SCALE GENOMIC DNA]</scope>
    <source>
        <strain evidence="3">ATCC MYA-4604 / CBS 118893</strain>
    </source>
</reference>
<feature type="compositionally biased region" description="Low complexity" evidence="1">
    <location>
        <begin position="19"/>
        <end position="33"/>
    </location>
</feature>
<feature type="region of interest" description="Disordered" evidence="1">
    <location>
        <begin position="1"/>
        <end position="58"/>
    </location>
</feature>
<dbReference type="HOGENOM" id="CLU_012587_0_0_1"/>
<dbReference type="EMBL" id="DS989824">
    <property type="protein sequence ID" value="EFR01600.1"/>
    <property type="molecule type" value="Genomic_DNA"/>
</dbReference>
<dbReference type="OrthoDB" id="420046at2759"/>
<feature type="region of interest" description="Disordered" evidence="1">
    <location>
        <begin position="660"/>
        <end position="683"/>
    </location>
</feature>
<dbReference type="InParanoid" id="E4UU10"/>
<organism evidence="3">
    <name type="scientific">Arthroderma gypseum (strain ATCC MYA-4604 / CBS 118893)</name>
    <name type="common">Microsporum gypseum</name>
    <dbReference type="NCBI Taxonomy" id="535722"/>
    <lineage>
        <taxon>Eukaryota</taxon>
        <taxon>Fungi</taxon>
        <taxon>Dikarya</taxon>
        <taxon>Ascomycota</taxon>
        <taxon>Pezizomycotina</taxon>
        <taxon>Eurotiomycetes</taxon>
        <taxon>Eurotiomycetidae</taxon>
        <taxon>Onygenales</taxon>
        <taxon>Arthrodermataceae</taxon>
        <taxon>Nannizzia</taxon>
    </lineage>
</organism>
<feature type="region of interest" description="Disordered" evidence="1">
    <location>
        <begin position="156"/>
        <end position="185"/>
    </location>
</feature>
<dbReference type="RefSeq" id="XP_003174430.1">
    <property type="nucleotide sequence ID" value="XM_003174382.1"/>
</dbReference>
<evidence type="ECO:0008006" key="4">
    <source>
        <dbReference type="Google" id="ProtNLM"/>
    </source>
</evidence>
<proteinExistence type="predicted"/>
<dbReference type="AlphaFoldDB" id="E4UU10"/>
<keyword evidence="3" id="KW-1185">Reference proteome</keyword>
<protein>
    <recommendedName>
        <fullName evidence="4">Histidine kinase group protein</fullName>
    </recommendedName>
</protein>
<evidence type="ECO:0000313" key="2">
    <source>
        <dbReference type="EMBL" id="EFR01600.1"/>
    </source>
</evidence>
<gene>
    <name evidence="2" type="ORF">MGYG_04603</name>
</gene>
<accession>E4UU10</accession>